<sequence>MSQFSVATFYKFSRITNTTEIQAQLKNFLAENNVKGTILIAEEGLNATISIPSELETRVLTKILEITGYVMDFKVTYSHSHPFGKLKVKIKSQIITVRGIDKIPFTPGTYLKASEWNELLNEQNVKLIDTRNSYETCVGIFRGAIDPKVENFSEFFNWLDDYVATLNKNDAIAMYCTGGVRCEKTTSYLKAKGFQKVFHLDGGIIRYLQECGTKSDSKWLGDCFVFDDRIAIKSDMRAVNENF</sequence>
<dbReference type="Pfam" id="PF00581">
    <property type="entry name" value="Rhodanese"/>
    <property type="match status" value="1"/>
</dbReference>
<dbReference type="PANTHER" id="PTHR43268:SF3">
    <property type="entry name" value="RHODANESE-LIKE DOMAIN-CONTAINING PROTEIN 7-RELATED"/>
    <property type="match status" value="1"/>
</dbReference>
<name>A0ABZ0USE2_9RICK</name>
<dbReference type="HAMAP" id="MF_00469">
    <property type="entry name" value="TrhO"/>
    <property type="match status" value="1"/>
</dbReference>
<dbReference type="InterPro" id="IPR040503">
    <property type="entry name" value="TRHO_N"/>
</dbReference>
<feature type="domain" description="Rhodanese" evidence="2">
    <location>
        <begin position="121"/>
        <end position="216"/>
    </location>
</feature>
<dbReference type="PROSITE" id="PS50206">
    <property type="entry name" value="RHODANESE_3"/>
    <property type="match status" value="1"/>
</dbReference>
<proteinExistence type="inferred from homology"/>
<dbReference type="InterPro" id="IPR036873">
    <property type="entry name" value="Rhodanese-like_dom_sf"/>
</dbReference>
<gene>
    <name evidence="1" type="primary">trhO</name>
    <name evidence="3" type="ORF">Fokcrypt_00124</name>
</gene>
<dbReference type="Pfam" id="PF17773">
    <property type="entry name" value="UPF0176_N"/>
    <property type="match status" value="1"/>
</dbReference>
<comment type="catalytic activity">
    <reaction evidence="1">
        <text>uridine(34) in tRNA + AH2 + O2 = 5-hydroxyuridine(34) in tRNA + A + H2O</text>
        <dbReference type="Rhea" id="RHEA:64224"/>
        <dbReference type="Rhea" id="RHEA-COMP:11727"/>
        <dbReference type="Rhea" id="RHEA-COMP:13381"/>
        <dbReference type="ChEBI" id="CHEBI:13193"/>
        <dbReference type="ChEBI" id="CHEBI:15377"/>
        <dbReference type="ChEBI" id="CHEBI:15379"/>
        <dbReference type="ChEBI" id="CHEBI:17499"/>
        <dbReference type="ChEBI" id="CHEBI:65315"/>
        <dbReference type="ChEBI" id="CHEBI:136877"/>
    </reaction>
</comment>
<keyword evidence="1" id="KW-0560">Oxidoreductase</keyword>
<dbReference type="SMART" id="SM00450">
    <property type="entry name" value="RHOD"/>
    <property type="match status" value="1"/>
</dbReference>
<dbReference type="PANTHER" id="PTHR43268">
    <property type="entry name" value="THIOSULFATE SULFURTRANSFERASE/RHODANESE-LIKE DOMAIN-CONTAINING PROTEIN 2"/>
    <property type="match status" value="1"/>
</dbReference>
<protein>
    <recommendedName>
        <fullName evidence="1">tRNA uridine(34) hydroxylase</fullName>
        <ecNumber evidence="1">1.14.-.-</ecNumber>
    </recommendedName>
    <alternativeName>
        <fullName evidence="1">tRNA hydroxylation protein O</fullName>
    </alternativeName>
</protein>
<dbReference type="RefSeq" id="WP_323722275.1">
    <property type="nucleotide sequence ID" value="NZ_CP110343.1"/>
</dbReference>
<evidence type="ECO:0000313" key="4">
    <source>
        <dbReference type="Proteomes" id="UP001325140"/>
    </source>
</evidence>
<dbReference type="InterPro" id="IPR020936">
    <property type="entry name" value="TrhO"/>
</dbReference>
<dbReference type="Gene3D" id="3.30.70.100">
    <property type="match status" value="1"/>
</dbReference>
<dbReference type="Proteomes" id="UP001325140">
    <property type="component" value="Chromosome"/>
</dbReference>
<evidence type="ECO:0000256" key="1">
    <source>
        <dbReference type="HAMAP-Rule" id="MF_00469"/>
    </source>
</evidence>
<evidence type="ECO:0000313" key="3">
    <source>
        <dbReference type="EMBL" id="WPX97618.1"/>
    </source>
</evidence>
<keyword evidence="4" id="KW-1185">Reference proteome</keyword>
<organism evidence="3 4">
    <name type="scientific">Candidatus Fokinia crypta</name>
    <dbReference type="NCBI Taxonomy" id="1920990"/>
    <lineage>
        <taxon>Bacteria</taxon>
        <taxon>Pseudomonadati</taxon>
        <taxon>Pseudomonadota</taxon>
        <taxon>Alphaproteobacteria</taxon>
        <taxon>Rickettsiales</taxon>
        <taxon>Candidatus Midichloriaceae</taxon>
        <taxon>Candidatus Fokinia</taxon>
    </lineage>
</organism>
<reference evidence="3" key="1">
    <citation type="submission" date="2022-10" db="EMBL/GenBank/DDBJ databases">
        <title>Host association and intracellularity evolved multiple times independently in the Rickettsiales.</title>
        <authorList>
            <person name="Castelli M."/>
            <person name="Nardi T."/>
            <person name="Gammuto L."/>
            <person name="Bellinzona G."/>
            <person name="Sabaneyeva E."/>
            <person name="Potekhin A."/>
            <person name="Serra V."/>
            <person name="Petroni G."/>
            <person name="Sassera D."/>
        </authorList>
    </citation>
    <scope>NUCLEOTIDE SEQUENCE [LARGE SCALE GENOMIC DNA]</scope>
    <source>
        <strain evidence="3">US_Bl 11III1</strain>
    </source>
</reference>
<evidence type="ECO:0000259" key="2">
    <source>
        <dbReference type="PROSITE" id="PS50206"/>
    </source>
</evidence>
<comment type="function">
    <text evidence="1">Catalyzes oxygen-dependent 5-hydroxyuridine (ho5U) modification at position 34 in tRNAs.</text>
</comment>
<keyword evidence="1" id="KW-0819">tRNA processing</keyword>
<dbReference type="EC" id="1.14.-.-" evidence="1"/>
<dbReference type="CDD" id="cd01518">
    <property type="entry name" value="RHOD_YceA"/>
    <property type="match status" value="1"/>
</dbReference>
<dbReference type="InterPro" id="IPR001763">
    <property type="entry name" value="Rhodanese-like_dom"/>
</dbReference>
<comment type="similarity">
    <text evidence="1">Belongs to the TrhO family.</text>
</comment>
<accession>A0ABZ0USE2</accession>
<dbReference type="Gene3D" id="3.40.250.10">
    <property type="entry name" value="Rhodanese-like domain"/>
    <property type="match status" value="1"/>
</dbReference>
<dbReference type="EMBL" id="CP110343">
    <property type="protein sequence ID" value="WPX97618.1"/>
    <property type="molecule type" value="Genomic_DNA"/>
</dbReference>
<dbReference type="SUPFAM" id="SSF52821">
    <property type="entry name" value="Rhodanese/Cell cycle control phosphatase"/>
    <property type="match status" value="1"/>
</dbReference>